<dbReference type="EMBL" id="CP060790">
    <property type="protein sequence ID" value="QNP60007.1"/>
    <property type="molecule type" value="Genomic_DNA"/>
</dbReference>
<sequence>MPLPCRPTRRSWTALALLAAATTAAAQGPSPTQPHLVPSDDGAYVIDTLAKIAWPRCVEGMHWTGKTCTGTAQLFTHAQAQALATARWKAEGVAWRLPRVNELRRLVDKSTQPPALNPRLFPRAPAEWHWTATANVNTSTVNPYAYGNVARGGAGESRLSVQQGWAVDMGSGEARSDMGRGSPLPVRLVRPAP</sequence>
<name>A0A7H0HHJ1_9BURK</name>
<reference evidence="4 5" key="1">
    <citation type="submission" date="2020-08" db="EMBL/GenBank/DDBJ databases">
        <title>Genome sequence of Acidovorax monticola KACC 19171T.</title>
        <authorList>
            <person name="Hyun D.-W."/>
            <person name="Bae J.-W."/>
        </authorList>
    </citation>
    <scope>NUCLEOTIDE SEQUENCE [LARGE SCALE GENOMIC DNA]</scope>
    <source>
        <strain evidence="4 5">KACC 19171</strain>
    </source>
</reference>
<gene>
    <name evidence="4" type="ORF">H9L24_03410</name>
</gene>
<organism evidence="4 5">
    <name type="scientific">Paenacidovorax monticola</name>
    <dbReference type="NCBI Taxonomy" id="1926868"/>
    <lineage>
        <taxon>Bacteria</taxon>
        <taxon>Pseudomonadati</taxon>
        <taxon>Pseudomonadota</taxon>
        <taxon>Betaproteobacteria</taxon>
        <taxon>Burkholderiales</taxon>
        <taxon>Comamonadaceae</taxon>
        <taxon>Paenacidovorax</taxon>
    </lineage>
</organism>
<evidence type="ECO:0000313" key="4">
    <source>
        <dbReference type="EMBL" id="QNP60007.1"/>
    </source>
</evidence>
<keyword evidence="5" id="KW-1185">Reference proteome</keyword>
<evidence type="ECO:0000256" key="1">
    <source>
        <dbReference type="SAM" id="MobiDB-lite"/>
    </source>
</evidence>
<feature type="signal peptide" evidence="2">
    <location>
        <begin position="1"/>
        <end position="26"/>
    </location>
</feature>
<feature type="domain" description="Lcl C-terminal" evidence="3">
    <location>
        <begin position="45"/>
        <end position="190"/>
    </location>
</feature>
<evidence type="ECO:0000259" key="3">
    <source>
        <dbReference type="Pfam" id="PF07603"/>
    </source>
</evidence>
<evidence type="ECO:0000313" key="5">
    <source>
        <dbReference type="Proteomes" id="UP000516057"/>
    </source>
</evidence>
<proteinExistence type="predicted"/>
<dbReference type="AlphaFoldDB" id="A0A7H0HHJ1"/>
<protein>
    <submittedName>
        <fullName evidence="4">DUF1566 domain-containing protein</fullName>
    </submittedName>
</protein>
<dbReference type="Pfam" id="PF07603">
    <property type="entry name" value="Lcl_C"/>
    <property type="match status" value="1"/>
</dbReference>
<feature type="chain" id="PRO_5028932553" evidence="2">
    <location>
        <begin position="27"/>
        <end position="193"/>
    </location>
</feature>
<dbReference type="Proteomes" id="UP000516057">
    <property type="component" value="Chromosome"/>
</dbReference>
<dbReference type="KEGG" id="amon:H9L24_03410"/>
<keyword evidence="2" id="KW-0732">Signal</keyword>
<feature type="region of interest" description="Disordered" evidence="1">
    <location>
        <begin position="171"/>
        <end position="193"/>
    </location>
</feature>
<evidence type="ECO:0000256" key="2">
    <source>
        <dbReference type="SAM" id="SignalP"/>
    </source>
</evidence>
<dbReference type="InterPro" id="IPR011460">
    <property type="entry name" value="Lcl_C"/>
</dbReference>
<accession>A0A7H0HHJ1</accession>
<dbReference type="RefSeq" id="WP_187736988.1">
    <property type="nucleotide sequence ID" value="NZ_CP060790.1"/>
</dbReference>